<feature type="transmembrane region" description="Helical" evidence="1">
    <location>
        <begin position="210"/>
        <end position="230"/>
    </location>
</feature>
<proteinExistence type="predicted"/>
<dbReference type="Proteomes" id="UP001500469">
    <property type="component" value="Unassembled WGS sequence"/>
</dbReference>
<sequence length="424" mass="46082">MTLGTTWAIRGQFGHEQGAAWAGGIACVFLVLLSNRKEWISGSLKAALLGAIGWGLGGMMSYGQLVGYGRTNDFPNAAYGLLMMFIVGGLYGFLGGGLFGLGLQESSSGKKVAWHQLLVEMFAGAVIFYYFVIEQLGMLMTPPRSEAWALCAGAAIALAYFCSRNGYSASLKVAVYSGLGAGFGFAFGEFLLVMGGVSGLKFNFWNVMEYSLGFFGGIGMAYSALTADFERQKPPSASRASSVSWPVFGLLVLIPFIVWHQSFWEKDGVEIYKNVTPADPQFWANTAVGLAFFGFLIMLSSAVAISEKWKKSSGPEQLVLIKWTGLILFGMYLVYTFLITGAFLSFYRPEQFLYLVNFAVIIALMRYCTTVISLSAFQPRKALFLFFGIVISLLILSAVAVGSHDELKGARGRFGVEAEAQVME</sequence>
<evidence type="ECO:0000256" key="1">
    <source>
        <dbReference type="SAM" id="Phobius"/>
    </source>
</evidence>
<feature type="transmembrane region" description="Helical" evidence="1">
    <location>
        <begin position="18"/>
        <end position="34"/>
    </location>
</feature>
<accession>A0ABN1N4N0</accession>
<feature type="transmembrane region" description="Helical" evidence="1">
    <location>
        <begin position="382"/>
        <end position="401"/>
    </location>
</feature>
<feature type="transmembrane region" description="Helical" evidence="1">
    <location>
        <begin position="326"/>
        <end position="346"/>
    </location>
</feature>
<keyword evidence="1" id="KW-1133">Transmembrane helix</keyword>
<comment type="caution">
    <text evidence="2">The sequence shown here is derived from an EMBL/GenBank/DDBJ whole genome shotgun (WGS) entry which is preliminary data.</text>
</comment>
<evidence type="ECO:0000313" key="2">
    <source>
        <dbReference type="EMBL" id="GAA0880854.1"/>
    </source>
</evidence>
<reference evidence="3" key="1">
    <citation type="journal article" date="2019" name="Int. J. Syst. Evol. Microbiol.">
        <title>The Global Catalogue of Microorganisms (GCM) 10K type strain sequencing project: providing services to taxonomists for standard genome sequencing and annotation.</title>
        <authorList>
            <consortium name="The Broad Institute Genomics Platform"/>
            <consortium name="The Broad Institute Genome Sequencing Center for Infectious Disease"/>
            <person name="Wu L."/>
            <person name="Ma J."/>
        </authorList>
    </citation>
    <scope>NUCLEOTIDE SEQUENCE [LARGE SCALE GENOMIC DNA]</scope>
    <source>
        <strain evidence="3">JCM 16112</strain>
    </source>
</reference>
<protein>
    <recommendedName>
        <fullName evidence="4">Membrane protein DUF2339</fullName>
    </recommendedName>
</protein>
<evidence type="ECO:0000313" key="3">
    <source>
        <dbReference type="Proteomes" id="UP001500469"/>
    </source>
</evidence>
<feature type="transmembrane region" description="Helical" evidence="1">
    <location>
        <begin position="242"/>
        <end position="262"/>
    </location>
</feature>
<keyword evidence="1" id="KW-0812">Transmembrane</keyword>
<feature type="transmembrane region" description="Helical" evidence="1">
    <location>
        <begin position="352"/>
        <end position="375"/>
    </location>
</feature>
<feature type="transmembrane region" description="Helical" evidence="1">
    <location>
        <begin position="113"/>
        <end position="133"/>
    </location>
</feature>
<gene>
    <name evidence="2" type="ORF">GCM10009119_38240</name>
</gene>
<feature type="transmembrane region" description="Helical" evidence="1">
    <location>
        <begin position="46"/>
        <end position="65"/>
    </location>
</feature>
<organism evidence="2 3">
    <name type="scientific">Algoriphagus jejuensis</name>
    <dbReference type="NCBI Taxonomy" id="419934"/>
    <lineage>
        <taxon>Bacteria</taxon>
        <taxon>Pseudomonadati</taxon>
        <taxon>Bacteroidota</taxon>
        <taxon>Cytophagia</taxon>
        <taxon>Cytophagales</taxon>
        <taxon>Cyclobacteriaceae</taxon>
        <taxon>Algoriphagus</taxon>
    </lineage>
</organism>
<feature type="transmembrane region" description="Helical" evidence="1">
    <location>
        <begin position="174"/>
        <end position="198"/>
    </location>
</feature>
<feature type="transmembrane region" description="Helical" evidence="1">
    <location>
        <begin position="145"/>
        <end position="162"/>
    </location>
</feature>
<evidence type="ECO:0008006" key="4">
    <source>
        <dbReference type="Google" id="ProtNLM"/>
    </source>
</evidence>
<dbReference type="EMBL" id="BAAAFI010000047">
    <property type="protein sequence ID" value="GAA0880854.1"/>
    <property type="molecule type" value="Genomic_DNA"/>
</dbReference>
<feature type="transmembrane region" description="Helical" evidence="1">
    <location>
        <begin position="282"/>
        <end position="305"/>
    </location>
</feature>
<keyword evidence="3" id="KW-1185">Reference proteome</keyword>
<feature type="transmembrane region" description="Helical" evidence="1">
    <location>
        <begin position="77"/>
        <end position="101"/>
    </location>
</feature>
<name>A0ABN1N4N0_9BACT</name>
<keyword evidence="1" id="KW-0472">Membrane</keyword>